<keyword evidence="3" id="KW-0378">Hydrolase</keyword>
<evidence type="ECO:0000259" key="5">
    <source>
        <dbReference type="SMART" id="SM00849"/>
    </source>
</evidence>
<dbReference type="InterPro" id="IPR051013">
    <property type="entry name" value="MBL_superfamily_lactonases"/>
</dbReference>
<dbReference type="InterPro" id="IPR036866">
    <property type="entry name" value="RibonucZ/Hydroxyglut_hydro"/>
</dbReference>
<dbReference type="GeneID" id="31006705"/>
<dbReference type="PANTHER" id="PTHR42978">
    <property type="entry name" value="QUORUM-QUENCHING LACTONASE YTNP-RELATED-RELATED"/>
    <property type="match status" value="1"/>
</dbReference>
<dbReference type="SMART" id="SM00849">
    <property type="entry name" value="Lactamase_B"/>
    <property type="match status" value="1"/>
</dbReference>
<proteinExistence type="inferred from homology"/>
<dbReference type="Proteomes" id="UP000214365">
    <property type="component" value="Unassembled WGS sequence"/>
</dbReference>
<evidence type="ECO:0000256" key="1">
    <source>
        <dbReference type="ARBA" id="ARBA00007749"/>
    </source>
</evidence>
<evidence type="ECO:0000256" key="3">
    <source>
        <dbReference type="ARBA" id="ARBA00022801"/>
    </source>
</evidence>
<reference evidence="6 7" key="1">
    <citation type="submission" date="2015-06" db="EMBL/GenBank/DDBJ databases">
        <title>Talaromyces atroroseus IBT 11181 draft genome.</title>
        <authorList>
            <person name="Rasmussen K.B."/>
            <person name="Rasmussen S."/>
            <person name="Petersen B."/>
            <person name="Sicheritz-Ponten T."/>
            <person name="Mortensen U.H."/>
            <person name="Thrane U."/>
        </authorList>
    </citation>
    <scope>NUCLEOTIDE SEQUENCE [LARGE SCALE GENOMIC DNA]</scope>
    <source>
        <strain evidence="6 7">IBT 11181</strain>
    </source>
</reference>
<keyword evidence="4" id="KW-0862">Zinc</keyword>
<evidence type="ECO:0000256" key="4">
    <source>
        <dbReference type="ARBA" id="ARBA00022833"/>
    </source>
</evidence>
<dbReference type="OrthoDB" id="10250730at2759"/>
<dbReference type="AlphaFoldDB" id="A0A225AVT4"/>
<protein>
    <recommendedName>
        <fullName evidence="5">Metallo-beta-lactamase domain-containing protein</fullName>
    </recommendedName>
</protein>
<dbReference type="GO" id="GO:0016787">
    <property type="term" value="F:hydrolase activity"/>
    <property type="evidence" value="ECO:0007669"/>
    <property type="project" value="UniProtKB-KW"/>
</dbReference>
<dbReference type="CDD" id="cd07730">
    <property type="entry name" value="metallo-hydrolase-like_MBL-fold"/>
    <property type="match status" value="1"/>
</dbReference>
<dbReference type="Pfam" id="PF00753">
    <property type="entry name" value="Lactamase_B"/>
    <property type="match status" value="1"/>
</dbReference>
<feature type="domain" description="Metallo-beta-lactamase" evidence="5">
    <location>
        <begin position="46"/>
        <end position="262"/>
    </location>
</feature>
<dbReference type="PANTHER" id="PTHR42978:SF5">
    <property type="entry name" value="METALLO-BETA-LACTAMASE DOMAIN-CONTAINING PROTEIN"/>
    <property type="match status" value="1"/>
</dbReference>
<comment type="caution">
    <text evidence="6">The sequence shown here is derived from an EMBL/GenBank/DDBJ whole genome shotgun (WGS) entry which is preliminary data.</text>
</comment>
<evidence type="ECO:0000313" key="6">
    <source>
        <dbReference type="EMBL" id="OKL57597.1"/>
    </source>
</evidence>
<name>A0A225AVT4_TALAT</name>
<organism evidence="6 7">
    <name type="scientific">Talaromyces atroroseus</name>
    <dbReference type="NCBI Taxonomy" id="1441469"/>
    <lineage>
        <taxon>Eukaryota</taxon>
        <taxon>Fungi</taxon>
        <taxon>Dikarya</taxon>
        <taxon>Ascomycota</taxon>
        <taxon>Pezizomycotina</taxon>
        <taxon>Eurotiomycetes</taxon>
        <taxon>Eurotiomycetidae</taxon>
        <taxon>Eurotiales</taxon>
        <taxon>Trichocomaceae</taxon>
        <taxon>Talaromyces</taxon>
        <taxon>Talaromyces sect. Trachyspermi</taxon>
    </lineage>
</organism>
<keyword evidence="2" id="KW-0479">Metal-binding</keyword>
<evidence type="ECO:0000313" key="7">
    <source>
        <dbReference type="Proteomes" id="UP000214365"/>
    </source>
</evidence>
<dbReference type="InterPro" id="IPR001279">
    <property type="entry name" value="Metallo-B-lactamas"/>
</dbReference>
<keyword evidence="7" id="KW-1185">Reference proteome</keyword>
<dbReference type="GO" id="GO:0046872">
    <property type="term" value="F:metal ion binding"/>
    <property type="evidence" value="ECO:0007669"/>
    <property type="project" value="UniProtKB-KW"/>
</dbReference>
<dbReference type="Gene3D" id="3.60.15.10">
    <property type="entry name" value="Ribonuclease Z/Hydroxyacylglutathione hydrolase-like"/>
    <property type="match status" value="1"/>
</dbReference>
<evidence type="ECO:0000256" key="2">
    <source>
        <dbReference type="ARBA" id="ARBA00022723"/>
    </source>
</evidence>
<dbReference type="EMBL" id="LFMY01000011">
    <property type="protein sequence ID" value="OKL57597.1"/>
    <property type="molecule type" value="Genomic_DNA"/>
</dbReference>
<comment type="similarity">
    <text evidence="1">Belongs to the metallo-beta-lactamase superfamily.</text>
</comment>
<dbReference type="SUPFAM" id="SSF56281">
    <property type="entry name" value="Metallo-hydrolase/oxidoreductase"/>
    <property type="match status" value="1"/>
</dbReference>
<dbReference type="RefSeq" id="XP_020117718.1">
    <property type="nucleotide sequence ID" value="XM_020262272.1"/>
</dbReference>
<accession>A0A225AVT4</accession>
<dbReference type="STRING" id="1441469.A0A225AVT4"/>
<gene>
    <name evidence="6" type="ORF">UA08_06949</name>
</gene>
<sequence>MAFSSTLPIPTGSTVDVSIIDGGRITMPTAYVLSNQLPGHDVLEMPCYSFLIENKKSGKKVLFDLGLMKAWREKEPPAIHSQIESAQAKLEVQHDVSDQLRDAGIPLESINAIIWSHHHLDHTGDPSLFPSSTSLVLGPGFKKNNITFPGYPENPDSLIDGEAFKGRELIELDFSNSLNIGGFPAIDFFGDGSFYILQSEGHTHEHMSALARTSQDHYIFLAGDIAHYPGEYRPSQYLPLPTEISPSPLDHKLQPTSICPASVFEKIHPSAAIAGHCRTTPFYQLPEFGCVDLQKARNSLDNMEALDGSAKVFVIIAHDASLLDVVPFFPKKISDWNMQAYKRLGAWRFLKDLVKKVNRIQNDGV</sequence>